<dbReference type="GO" id="GO:0005737">
    <property type="term" value="C:cytoplasm"/>
    <property type="evidence" value="ECO:0007669"/>
    <property type="project" value="TreeGrafter"/>
</dbReference>
<dbReference type="GO" id="GO:0000724">
    <property type="term" value="P:double-strand break repair via homologous recombination"/>
    <property type="evidence" value="ECO:0007669"/>
    <property type="project" value="TreeGrafter"/>
</dbReference>
<dbReference type="EMBL" id="CACRXK020002677">
    <property type="protein sequence ID" value="CAB3995513.1"/>
    <property type="molecule type" value="Genomic_DNA"/>
</dbReference>
<accession>A0A6S7GUJ5</accession>
<reference evidence="2" key="1">
    <citation type="submission" date="2020-04" db="EMBL/GenBank/DDBJ databases">
        <authorList>
            <person name="Alioto T."/>
            <person name="Alioto T."/>
            <person name="Gomez Garrido J."/>
        </authorList>
    </citation>
    <scope>NUCLEOTIDE SEQUENCE</scope>
    <source>
        <strain evidence="2">A484AB</strain>
    </source>
</reference>
<keyword evidence="3" id="KW-1185">Reference proteome</keyword>
<keyword evidence="2" id="KW-0378">Hydrolase</keyword>
<name>A0A6S7GUJ5_PARCT</name>
<protein>
    <submittedName>
        <fullName evidence="2">ATP-dependent DNA helicase Q-like SIM</fullName>
    </submittedName>
</protein>
<keyword evidence="2" id="KW-0347">Helicase</keyword>
<dbReference type="InterPro" id="IPR014001">
    <property type="entry name" value="Helicase_ATP-bd"/>
</dbReference>
<dbReference type="GO" id="GO:0005524">
    <property type="term" value="F:ATP binding"/>
    <property type="evidence" value="ECO:0007669"/>
    <property type="project" value="InterPro"/>
</dbReference>
<dbReference type="Pfam" id="PF00270">
    <property type="entry name" value="DEAD"/>
    <property type="match status" value="1"/>
</dbReference>
<dbReference type="PANTHER" id="PTHR13710">
    <property type="entry name" value="DNA HELICASE RECQ FAMILY MEMBER"/>
    <property type="match status" value="1"/>
</dbReference>
<dbReference type="GO" id="GO:0009378">
    <property type="term" value="F:four-way junction helicase activity"/>
    <property type="evidence" value="ECO:0007669"/>
    <property type="project" value="TreeGrafter"/>
</dbReference>
<dbReference type="AlphaFoldDB" id="A0A6S7GUJ5"/>
<proteinExistence type="inferred from homology"/>
<dbReference type="PANTHER" id="PTHR13710:SF120">
    <property type="entry name" value="BIFUNCTIONAL 3'-5' EXONUCLEASE_ATP-DEPENDENT HELICASE WRN"/>
    <property type="match status" value="1"/>
</dbReference>
<evidence type="ECO:0000256" key="1">
    <source>
        <dbReference type="ARBA" id="ARBA00005446"/>
    </source>
</evidence>
<comment type="caution">
    <text evidence="2">The sequence shown here is derived from an EMBL/GenBank/DDBJ whole genome shotgun (WGS) entry which is preliminary data.</text>
</comment>
<gene>
    <name evidence="2" type="ORF">PACLA_8A003161</name>
</gene>
<evidence type="ECO:0000313" key="2">
    <source>
        <dbReference type="EMBL" id="CAB3995513.1"/>
    </source>
</evidence>
<dbReference type="SUPFAM" id="SSF52540">
    <property type="entry name" value="P-loop containing nucleoside triphosphate hydrolases"/>
    <property type="match status" value="1"/>
</dbReference>
<dbReference type="GO" id="GO:0043138">
    <property type="term" value="F:3'-5' DNA helicase activity"/>
    <property type="evidence" value="ECO:0007669"/>
    <property type="project" value="TreeGrafter"/>
</dbReference>
<keyword evidence="2" id="KW-0547">Nucleotide-binding</keyword>
<organism evidence="2 3">
    <name type="scientific">Paramuricea clavata</name>
    <name type="common">Red gorgonian</name>
    <name type="synonym">Violescent sea-whip</name>
    <dbReference type="NCBI Taxonomy" id="317549"/>
    <lineage>
        <taxon>Eukaryota</taxon>
        <taxon>Metazoa</taxon>
        <taxon>Cnidaria</taxon>
        <taxon>Anthozoa</taxon>
        <taxon>Octocorallia</taxon>
        <taxon>Malacalcyonacea</taxon>
        <taxon>Plexauridae</taxon>
        <taxon>Paramuricea</taxon>
    </lineage>
</organism>
<dbReference type="GO" id="GO:0003676">
    <property type="term" value="F:nucleic acid binding"/>
    <property type="evidence" value="ECO:0007669"/>
    <property type="project" value="InterPro"/>
</dbReference>
<evidence type="ECO:0000313" key="3">
    <source>
        <dbReference type="Proteomes" id="UP001152795"/>
    </source>
</evidence>
<dbReference type="GO" id="GO:0005694">
    <property type="term" value="C:chromosome"/>
    <property type="evidence" value="ECO:0007669"/>
    <property type="project" value="TreeGrafter"/>
</dbReference>
<dbReference type="Gene3D" id="3.40.50.300">
    <property type="entry name" value="P-loop containing nucleotide triphosphate hydrolases"/>
    <property type="match status" value="1"/>
</dbReference>
<comment type="similarity">
    <text evidence="1">Belongs to the helicase family. RecQ subfamily.</text>
</comment>
<dbReference type="GO" id="GO:0005634">
    <property type="term" value="C:nucleus"/>
    <property type="evidence" value="ECO:0007669"/>
    <property type="project" value="TreeGrafter"/>
</dbReference>
<dbReference type="InterPro" id="IPR011545">
    <property type="entry name" value="DEAD/DEAH_box_helicase_dom"/>
</dbReference>
<keyword evidence="2" id="KW-0067">ATP-binding</keyword>
<sequence length="88" mass="9894">MVVISPLKSLMEEQVSFLKELGIPAVCITDESKDNVIEAMMQGRYSHVYASPECLLSTNKWRGIFAYKAFVENLVGVAVDEAHCIDQW</sequence>
<dbReference type="Proteomes" id="UP001152795">
    <property type="component" value="Unassembled WGS sequence"/>
</dbReference>
<dbReference type="InterPro" id="IPR027417">
    <property type="entry name" value="P-loop_NTPase"/>
</dbReference>
<dbReference type="PROSITE" id="PS51192">
    <property type="entry name" value="HELICASE_ATP_BIND_1"/>
    <property type="match status" value="1"/>
</dbReference>
<dbReference type="OrthoDB" id="5965418at2759"/>